<comment type="catalytic activity">
    <reaction evidence="1 9">
        <text>S-adenosyl-L-methionine + a thiopurine = S-adenosyl-L-homocysteine + a thiopurine S-methylether.</text>
        <dbReference type="EC" id="2.1.1.67"/>
    </reaction>
</comment>
<evidence type="ECO:0000313" key="10">
    <source>
        <dbReference type="EMBL" id="MDQ1209941.1"/>
    </source>
</evidence>
<feature type="binding site" evidence="9">
    <location>
        <position position="10"/>
    </location>
    <ligand>
        <name>S-adenosyl-L-methionine</name>
        <dbReference type="ChEBI" id="CHEBI:59789"/>
    </ligand>
</feature>
<evidence type="ECO:0000256" key="1">
    <source>
        <dbReference type="ARBA" id="ARBA00000903"/>
    </source>
</evidence>
<protein>
    <recommendedName>
        <fullName evidence="4 9">Thiopurine S-methyltransferase</fullName>
        <ecNumber evidence="4 9">2.1.1.67</ecNumber>
    </recommendedName>
    <alternativeName>
        <fullName evidence="9">Thiopurine methyltransferase</fullName>
    </alternativeName>
</protein>
<comment type="caution">
    <text evidence="10">The sequence shown here is derived from an EMBL/GenBank/DDBJ whole genome shotgun (WGS) entry which is preliminary data.</text>
</comment>
<dbReference type="PIRSF" id="PIRSF023956">
    <property type="entry name" value="Thiopurine_S-methyltransferase"/>
    <property type="match status" value="1"/>
</dbReference>
<sequence length="217" mass="25002">MQHEFWHQRWQENRIGFHQFTPSPLLVDYFDELGLKISARIFVPLSGKTLDISWLLQQGYHVVAIELSQIAVTSLIEQLVEDFDIQFESSEKNNLIHYHHPQIDIFVGDFFDLSKEQLGQVDAIFDRAALIALPDDIRQDYVQHLIEISGAASQFLISYEYDAGSHEGPPFSVNAEEIKQLYAEAYDIRLLKEQLVDASQNKGNHPKSTLWILTAKF</sequence>
<gene>
    <name evidence="9" type="primary">tpm</name>
    <name evidence="10" type="ORF">QE380_002864</name>
</gene>
<dbReference type="InterPro" id="IPR025835">
    <property type="entry name" value="Thiopurine_S-MeTrfase"/>
</dbReference>
<keyword evidence="11" id="KW-1185">Reference proteome</keyword>
<reference evidence="10 11" key="1">
    <citation type="submission" date="2023-07" db="EMBL/GenBank/DDBJ databases">
        <title>Functional and genomic diversity of the sorghum phyllosphere microbiome.</title>
        <authorList>
            <person name="Shade A."/>
        </authorList>
    </citation>
    <scope>NUCLEOTIDE SEQUENCE [LARGE SCALE GENOMIC DNA]</scope>
    <source>
        <strain evidence="10 11">SORGH_AS_0887</strain>
    </source>
</reference>
<dbReference type="InterPro" id="IPR008854">
    <property type="entry name" value="TPMT"/>
</dbReference>
<feature type="binding site" evidence="9">
    <location>
        <position position="66"/>
    </location>
    <ligand>
        <name>S-adenosyl-L-methionine</name>
        <dbReference type="ChEBI" id="CHEBI:59789"/>
    </ligand>
</feature>
<dbReference type="NCBIfam" id="TIGR03840">
    <property type="entry name" value="TMPT_Se_Te"/>
    <property type="match status" value="1"/>
</dbReference>
<dbReference type="InterPro" id="IPR022474">
    <property type="entry name" value="Thiopur_S-MeTfrase_Se/Te_detox"/>
</dbReference>
<dbReference type="EMBL" id="JAUTBK010000002">
    <property type="protein sequence ID" value="MDQ1209941.1"/>
    <property type="molecule type" value="Genomic_DNA"/>
</dbReference>
<proteinExistence type="inferred from homology"/>
<evidence type="ECO:0000256" key="8">
    <source>
        <dbReference type="ARBA" id="ARBA00022691"/>
    </source>
</evidence>
<organism evidence="10 11">
    <name type="scientific">Acinetobacter baylyi</name>
    <dbReference type="NCBI Taxonomy" id="202950"/>
    <lineage>
        <taxon>Bacteria</taxon>
        <taxon>Pseudomonadati</taxon>
        <taxon>Pseudomonadota</taxon>
        <taxon>Gammaproteobacteria</taxon>
        <taxon>Moraxellales</taxon>
        <taxon>Moraxellaceae</taxon>
        <taxon>Acinetobacter</taxon>
    </lineage>
</organism>
<feature type="binding site" evidence="9">
    <location>
        <position position="45"/>
    </location>
    <ligand>
        <name>S-adenosyl-L-methionine</name>
        <dbReference type="ChEBI" id="CHEBI:59789"/>
    </ligand>
</feature>
<keyword evidence="8 9" id="KW-0949">S-adenosyl-L-methionine</keyword>
<evidence type="ECO:0000256" key="3">
    <source>
        <dbReference type="ARBA" id="ARBA00008145"/>
    </source>
</evidence>
<comment type="similarity">
    <text evidence="3 9">Belongs to the class I-like SAM-binding methyltransferase superfamily. TPMT family.</text>
</comment>
<keyword evidence="7 9" id="KW-0808">Transferase</keyword>
<evidence type="ECO:0000256" key="9">
    <source>
        <dbReference type="HAMAP-Rule" id="MF_00812"/>
    </source>
</evidence>
<evidence type="ECO:0000256" key="6">
    <source>
        <dbReference type="ARBA" id="ARBA00022603"/>
    </source>
</evidence>
<dbReference type="RefSeq" id="WP_307004470.1">
    <property type="nucleotide sequence ID" value="NZ_JAUTBK010000002.1"/>
</dbReference>
<feature type="binding site" evidence="9">
    <location>
        <position position="127"/>
    </location>
    <ligand>
        <name>S-adenosyl-L-methionine</name>
        <dbReference type="ChEBI" id="CHEBI:59789"/>
    </ligand>
</feature>
<dbReference type="GO" id="GO:0008119">
    <property type="term" value="F:thiopurine S-methyltransferase activity"/>
    <property type="evidence" value="ECO:0007669"/>
    <property type="project" value="UniProtKB-EC"/>
</dbReference>
<evidence type="ECO:0000256" key="7">
    <source>
        <dbReference type="ARBA" id="ARBA00022679"/>
    </source>
</evidence>
<dbReference type="PANTHER" id="PTHR10259">
    <property type="entry name" value="THIOPURINE S-METHYLTRANSFERASE"/>
    <property type="match status" value="1"/>
</dbReference>
<dbReference type="CDD" id="cd02440">
    <property type="entry name" value="AdoMet_MTases"/>
    <property type="match status" value="1"/>
</dbReference>
<dbReference type="SUPFAM" id="SSF53335">
    <property type="entry name" value="S-adenosyl-L-methionine-dependent methyltransferases"/>
    <property type="match status" value="1"/>
</dbReference>
<dbReference type="InterPro" id="IPR029063">
    <property type="entry name" value="SAM-dependent_MTases_sf"/>
</dbReference>
<name>A0ABU0UZE4_ACIBI</name>
<dbReference type="EC" id="2.1.1.67" evidence="4 9"/>
<evidence type="ECO:0000256" key="4">
    <source>
        <dbReference type="ARBA" id="ARBA00011905"/>
    </source>
</evidence>
<keyword evidence="6 9" id="KW-0489">Methyltransferase</keyword>
<evidence type="ECO:0000256" key="5">
    <source>
        <dbReference type="ARBA" id="ARBA00022490"/>
    </source>
</evidence>
<dbReference type="GO" id="GO:0032259">
    <property type="term" value="P:methylation"/>
    <property type="evidence" value="ECO:0007669"/>
    <property type="project" value="UniProtKB-KW"/>
</dbReference>
<comment type="subcellular location">
    <subcellularLocation>
        <location evidence="2 9">Cytoplasm</location>
    </subcellularLocation>
</comment>
<dbReference type="HAMAP" id="MF_00812">
    <property type="entry name" value="Thiopur_methtran"/>
    <property type="match status" value="1"/>
</dbReference>
<keyword evidence="5 9" id="KW-0963">Cytoplasm</keyword>
<accession>A0ABU0UZE4</accession>
<dbReference type="Gene3D" id="3.40.50.150">
    <property type="entry name" value="Vaccinia Virus protein VP39"/>
    <property type="match status" value="1"/>
</dbReference>
<evidence type="ECO:0000313" key="11">
    <source>
        <dbReference type="Proteomes" id="UP001233360"/>
    </source>
</evidence>
<dbReference type="PANTHER" id="PTHR10259:SF11">
    <property type="entry name" value="THIOPURINE S-METHYLTRANSFERASE"/>
    <property type="match status" value="1"/>
</dbReference>
<dbReference type="PROSITE" id="PS51585">
    <property type="entry name" value="SAM_MT_TPMT"/>
    <property type="match status" value="1"/>
</dbReference>
<dbReference type="Pfam" id="PF05724">
    <property type="entry name" value="TPMT"/>
    <property type="match status" value="1"/>
</dbReference>
<dbReference type="Proteomes" id="UP001233360">
    <property type="component" value="Unassembled WGS sequence"/>
</dbReference>
<evidence type="ECO:0000256" key="2">
    <source>
        <dbReference type="ARBA" id="ARBA00004496"/>
    </source>
</evidence>
<dbReference type="NCBIfam" id="NF009732">
    <property type="entry name" value="PRK13255.1"/>
    <property type="match status" value="1"/>
</dbReference>